<evidence type="ECO:0000313" key="7">
    <source>
        <dbReference type="Proteomes" id="UP000239239"/>
    </source>
</evidence>
<evidence type="ECO:0000256" key="4">
    <source>
        <dbReference type="ARBA" id="ARBA00023098"/>
    </source>
</evidence>
<evidence type="ECO:0000256" key="5">
    <source>
        <dbReference type="ARBA" id="ARBA00023239"/>
    </source>
</evidence>
<dbReference type="PANTHER" id="PTHR10977">
    <property type="entry name" value="DIPHOSPHOMEVALONATE DECARBOXYLASE"/>
    <property type="match status" value="1"/>
</dbReference>
<dbReference type="OrthoDB" id="5498344at2"/>
<dbReference type="GO" id="GO:0016831">
    <property type="term" value="F:carboxy-lyase activity"/>
    <property type="evidence" value="ECO:0007669"/>
    <property type="project" value="InterPro"/>
</dbReference>
<dbReference type="PANTHER" id="PTHR10977:SF3">
    <property type="entry name" value="DIPHOSPHOMEVALONATE DECARBOXYLASE"/>
    <property type="match status" value="1"/>
</dbReference>
<dbReference type="EMBL" id="PQWY01000015">
    <property type="protein sequence ID" value="PPK30037.1"/>
    <property type="molecule type" value="Genomic_DNA"/>
</dbReference>
<dbReference type="GO" id="GO:0008299">
    <property type="term" value="P:isoprenoid biosynthetic process"/>
    <property type="evidence" value="ECO:0007669"/>
    <property type="project" value="InterPro"/>
</dbReference>
<dbReference type="InterPro" id="IPR014721">
    <property type="entry name" value="Ribsml_uS5_D2-typ_fold_subgr"/>
</dbReference>
<dbReference type="Gene3D" id="3.30.70.890">
    <property type="entry name" value="GHMP kinase, C-terminal domain"/>
    <property type="match status" value="1"/>
</dbReference>
<evidence type="ECO:0000256" key="1">
    <source>
        <dbReference type="ARBA" id="ARBA00022516"/>
    </source>
</evidence>
<dbReference type="InterPro" id="IPR005935">
    <property type="entry name" value="Mev_decarb"/>
</dbReference>
<dbReference type="Pfam" id="PF22700">
    <property type="entry name" value="MVD-like_N"/>
    <property type="match status" value="1"/>
</dbReference>
<dbReference type="Gene3D" id="3.30.230.10">
    <property type="match status" value="1"/>
</dbReference>
<dbReference type="InterPro" id="IPR041431">
    <property type="entry name" value="Mvd1_C"/>
</dbReference>
<keyword evidence="5" id="KW-0456">Lyase</keyword>
<proteinExistence type="predicted"/>
<dbReference type="InterPro" id="IPR053859">
    <property type="entry name" value="MVD-like_N"/>
</dbReference>
<dbReference type="SUPFAM" id="SSF54211">
    <property type="entry name" value="Ribosomal protein S5 domain 2-like"/>
    <property type="match status" value="1"/>
</dbReference>
<evidence type="ECO:0000313" key="6">
    <source>
        <dbReference type="EMBL" id="PPK30037.1"/>
    </source>
</evidence>
<dbReference type="InterPro" id="IPR020568">
    <property type="entry name" value="Ribosomal_Su5_D2-typ_SF"/>
</dbReference>
<dbReference type="GO" id="GO:0005524">
    <property type="term" value="F:ATP binding"/>
    <property type="evidence" value="ECO:0007669"/>
    <property type="project" value="UniProtKB-KW"/>
</dbReference>
<dbReference type="Pfam" id="PF18376">
    <property type="entry name" value="MDD_C"/>
    <property type="match status" value="1"/>
</dbReference>
<keyword evidence="1" id="KW-0444">Lipid biosynthesis</keyword>
<protein>
    <submittedName>
        <fullName evidence="6">Diphosphomevalonate decarboxylase</fullName>
    </submittedName>
</protein>
<gene>
    <name evidence="6" type="ORF">C3928_10400</name>
</gene>
<keyword evidence="4" id="KW-0443">Lipid metabolism</keyword>
<dbReference type="AlphaFoldDB" id="A0A2S6EXX0"/>
<dbReference type="PIRSF" id="PIRSF015950">
    <property type="entry name" value="Mev_P_decrbx"/>
    <property type="match status" value="1"/>
</dbReference>
<evidence type="ECO:0000256" key="3">
    <source>
        <dbReference type="ARBA" id="ARBA00022840"/>
    </source>
</evidence>
<organism evidence="6 7">
    <name type="scientific">Legionella pneumophila</name>
    <dbReference type="NCBI Taxonomy" id="446"/>
    <lineage>
        <taxon>Bacteria</taxon>
        <taxon>Pseudomonadati</taxon>
        <taxon>Pseudomonadota</taxon>
        <taxon>Gammaproteobacteria</taxon>
        <taxon>Legionellales</taxon>
        <taxon>Legionellaceae</taxon>
        <taxon>Legionella</taxon>
    </lineage>
</organism>
<sequence>MTSRRLTMHWFAQAPANIALIKYMGKKDEDSNLPDNSSLSYTLSNLLSSVKLEKLPTKKDIWEPLSIPGAPEFNLSVEAQKRFIDHLVRLKEYFGYAGGFLIQSSNNFPHSSGLASSASSFAALTKCASIALSELTQKPMPSIDEQAQLSRLGSGSSCRSFYAPWALWTGDKVSAIDLPYKDLLHQVIVISSQEKEIPSRVAHKLVKTSPFYETRSERAEANLKLLLNAFENKDWTSIYQICWHEFLDMHQLFKTCEKPFSYITDNTLHILSVIEKFWNEKGDGPVVTMDAGPNVHLLYRSDQIDLARQFKSDYLVGNYDVL</sequence>
<keyword evidence="2" id="KW-0547">Nucleotide-binding</keyword>
<reference evidence="6 7" key="1">
    <citation type="submission" date="2018-02" db="EMBL/GenBank/DDBJ databases">
        <title>Draft genome sequences of four Legionella pneumophila clinical strains isolated in Ontario.</title>
        <authorList>
            <person name="Fortuna A."/>
            <person name="Ramnarine R."/>
            <person name="Li A."/>
            <person name="Frantz C."/>
            <person name="Mallo G."/>
        </authorList>
    </citation>
    <scope>NUCLEOTIDE SEQUENCE [LARGE SCALE GENOMIC DNA]</scope>
    <source>
        <strain evidence="6 7">LG61</strain>
    </source>
</reference>
<comment type="caution">
    <text evidence="6">The sequence shown here is derived from an EMBL/GenBank/DDBJ whole genome shotgun (WGS) entry which is preliminary data.</text>
</comment>
<dbReference type="InterPro" id="IPR036554">
    <property type="entry name" value="GHMP_kinase_C_sf"/>
</dbReference>
<evidence type="ECO:0000256" key="2">
    <source>
        <dbReference type="ARBA" id="ARBA00022741"/>
    </source>
</evidence>
<dbReference type="Proteomes" id="UP000239239">
    <property type="component" value="Unassembled WGS sequence"/>
</dbReference>
<accession>A0A2S6EXX0</accession>
<dbReference type="SUPFAM" id="SSF55060">
    <property type="entry name" value="GHMP Kinase, C-terminal domain"/>
    <property type="match status" value="1"/>
</dbReference>
<name>A0A2S6EXX0_LEGPN</name>
<keyword evidence="3" id="KW-0067">ATP-binding</keyword>